<dbReference type="Proteomes" id="UP000002009">
    <property type="component" value="Chromosome 10"/>
</dbReference>
<sequence>MYQLFTYCPPGRWGGAHWCGGIVFDTSSFNEDITGWDTSKVTRMESMFNGAAAFNQPIGSWNTSQVTDMEWMFSGAASFNQPIGSWDTSQVGDMGGMFNGAAAFNQPIDSWDTSQVSKMSWMFNGAAAFNQAIGSWNTSQVTDMDGMFSGAAAFNQPIGSWDTSQVTRMEYMFRNTDAFNQPIGSWDTSKVTDMGSMFLNATAFNQAIGSWDTSQVTDLESMFDGATAWQARYANCGYRFDPPVVSNTACCSSGAQGGTPECTGSGSEIDCEDGAGGACDNDACWANPCGACSFDCPHRSTHSTHTACSEFTSYTSSACSYDGPPTAWVRKDNACDAAVPPANGAAGTCSDTLVSGSSCQPTCDAGYTVSGTSSCLDRVLTSAACSPAPCDASSPPANGAVGDCTSSLASGSSCQPECDEGYYATGSSSCSLGTLTAAACNTNPSPPPPPPPPPPFPSPSSSPPPPPPPKSVNDEDDHATGLTGILVALVATIFNML</sequence>
<dbReference type="NCBIfam" id="TIGR02167">
    <property type="entry name" value="Liste_lipo_26"/>
    <property type="match status" value="7"/>
</dbReference>
<evidence type="ECO:0000313" key="3">
    <source>
        <dbReference type="Proteomes" id="UP000002009"/>
    </source>
</evidence>
<dbReference type="KEGG" id="mis:MICPUN_53851"/>
<proteinExistence type="predicted"/>
<feature type="compositionally biased region" description="Pro residues" evidence="1">
    <location>
        <begin position="444"/>
        <end position="470"/>
    </location>
</feature>
<dbReference type="AlphaFoldDB" id="C1FHN3"/>
<dbReference type="RefSeq" id="XP_002508872.1">
    <property type="nucleotide sequence ID" value="XM_002508826.1"/>
</dbReference>
<evidence type="ECO:0008006" key="4">
    <source>
        <dbReference type="Google" id="ProtNLM"/>
    </source>
</evidence>
<accession>C1FHN3</accession>
<evidence type="ECO:0000256" key="1">
    <source>
        <dbReference type="SAM" id="MobiDB-lite"/>
    </source>
</evidence>
<dbReference type="GeneID" id="8246871"/>
<dbReference type="InterPro" id="IPR011889">
    <property type="entry name" value="Liste_lipo_26"/>
</dbReference>
<evidence type="ECO:0000313" key="2">
    <source>
        <dbReference type="EMBL" id="ACO70130.1"/>
    </source>
</evidence>
<gene>
    <name evidence="2" type="ORF">MICPUN_53851</name>
</gene>
<reference evidence="2 3" key="1">
    <citation type="journal article" date="2009" name="Science">
        <title>Green evolution and dynamic adaptations revealed by genomes of the marine picoeukaryotes Micromonas.</title>
        <authorList>
            <person name="Worden A.Z."/>
            <person name="Lee J.H."/>
            <person name="Mock T."/>
            <person name="Rouze P."/>
            <person name="Simmons M.P."/>
            <person name="Aerts A.L."/>
            <person name="Allen A.E."/>
            <person name="Cuvelier M.L."/>
            <person name="Derelle E."/>
            <person name="Everett M.V."/>
            <person name="Foulon E."/>
            <person name="Grimwood J."/>
            <person name="Gundlach H."/>
            <person name="Henrissat B."/>
            <person name="Napoli C."/>
            <person name="McDonald S.M."/>
            <person name="Parker M.S."/>
            <person name="Rombauts S."/>
            <person name="Salamov A."/>
            <person name="Von Dassow P."/>
            <person name="Badger J.H."/>
            <person name="Coutinho P.M."/>
            <person name="Demir E."/>
            <person name="Dubchak I."/>
            <person name="Gentemann C."/>
            <person name="Eikrem W."/>
            <person name="Gready J.E."/>
            <person name="John U."/>
            <person name="Lanier W."/>
            <person name="Lindquist E.A."/>
            <person name="Lucas S."/>
            <person name="Mayer K.F."/>
            <person name="Moreau H."/>
            <person name="Not F."/>
            <person name="Otillar R."/>
            <person name="Panaud O."/>
            <person name="Pangilinan J."/>
            <person name="Paulsen I."/>
            <person name="Piegu B."/>
            <person name="Poliakov A."/>
            <person name="Robbens S."/>
            <person name="Schmutz J."/>
            <person name="Toulza E."/>
            <person name="Wyss T."/>
            <person name="Zelensky A."/>
            <person name="Zhou K."/>
            <person name="Armbrust E.V."/>
            <person name="Bhattacharya D."/>
            <person name="Goodenough U.W."/>
            <person name="Van de Peer Y."/>
            <person name="Grigoriev I.V."/>
        </authorList>
    </citation>
    <scope>NUCLEOTIDE SEQUENCE [LARGE SCALE GENOMIC DNA]</scope>
    <source>
        <strain evidence="3">RCC299 / NOUM17</strain>
    </source>
</reference>
<dbReference type="STRING" id="296587.C1FHN3"/>
<dbReference type="OrthoDB" id="42699at2759"/>
<dbReference type="Pfam" id="PF03382">
    <property type="entry name" value="DUF285"/>
    <property type="match status" value="1"/>
</dbReference>
<feature type="region of interest" description="Disordered" evidence="1">
    <location>
        <begin position="441"/>
        <end position="479"/>
    </location>
</feature>
<dbReference type="EMBL" id="CP001576">
    <property type="protein sequence ID" value="ACO70130.1"/>
    <property type="molecule type" value="Genomic_DNA"/>
</dbReference>
<keyword evidence="3" id="KW-1185">Reference proteome</keyword>
<dbReference type="InterPro" id="IPR005046">
    <property type="entry name" value="DUF285"/>
</dbReference>
<name>C1FHN3_MICCC</name>
<organism evidence="2 3">
    <name type="scientific">Micromonas commoda (strain RCC299 / NOUM17 / CCMP2709)</name>
    <name type="common">Picoplanktonic green alga</name>
    <dbReference type="NCBI Taxonomy" id="296587"/>
    <lineage>
        <taxon>Eukaryota</taxon>
        <taxon>Viridiplantae</taxon>
        <taxon>Chlorophyta</taxon>
        <taxon>Mamiellophyceae</taxon>
        <taxon>Mamiellales</taxon>
        <taxon>Mamiellaceae</taxon>
        <taxon>Micromonas</taxon>
    </lineage>
</organism>
<protein>
    <recommendedName>
        <fullName evidence="4">BspA family leucine-rich repeat surface protein</fullName>
    </recommendedName>
</protein>
<dbReference type="InParanoid" id="C1FHN3"/>